<dbReference type="Proteomes" id="UP000735302">
    <property type="component" value="Unassembled WGS sequence"/>
</dbReference>
<proteinExistence type="predicted"/>
<organism evidence="2 3">
    <name type="scientific">Plakobranchus ocellatus</name>
    <dbReference type="NCBI Taxonomy" id="259542"/>
    <lineage>
        <taxon>Eukaryota</taxon>
        <taxon>Metazoa</taxon>
        <taxon>Spiralia</taxon>
        <taxon>Lophotrochozoa</taxon>
        <taxon>Mollusca</taxon>
        <taxon>Gastropoda</taxon>
        <taxon>Heterobranchia</taxon>
        <taxon>Euthyneura</taxon>
        <taxon>Panpulmonata</taxon>
        <taxon>Sacoglossa</taxon>
        <taxon>Placobranchoidea</taxon>
        <taxon>Plakobranchidae</taxon>
        <taxon>Plakobranchus</taxon>
    </lineage>
</organism>
<sequence length="151" mass="16931">MISGFRAFARPGRRWRGPNPQHVSPCRSQGGFGRRGEGLEGYKSLLMEREGSNSEPFTLEVLNPALYAFTFFHFLKLKNLLWGPQAISTYHLPIRTITVLITRQQTLIESPPCLKFLKPKRPGAPVAAKTRNQAGNSISPKTSNYLLTGEF</sequence>
<feature type="region of interest" description="Disordered" evidence="1">
    <location>
        <begin position="11"/>
        <end position="35"/>
    </location>
</feature>
<keyword evidence="3" id="KW-1185">Reference proteome</keyword>
<dbReference type="AlphaFoldDB" id="A0AAV4DLL6"/>
<protein>
    <submittedName>
        <fullName evidence="2">Uncharacterized protein</fullName>
    </submittedName>
</protein>
<evidence type="ECO:0000313" key="3">
    <source>
        <dbReference type="Proteomes" id="UP000735302"/>
    </source>
</evidence>
<reference evidence="2 3" key="1">
    <citation type="journal article" date="2021" name="Elife">
        <title>Chloroplast acquisition without the gene transfer in kleptoplastic sea slugs, Plakobranchus ocellatus.</title>
        <authorList>
            <person name="Maeda T."/>
            <person name="Takahashi S."/>
            <person name="Yoshida T."/>
            <person name="Shimamura S."/>
            <person name="Takaki Y."/>
            <person name="Nagai Y."/>
            <person name="Toyoda A."/>
            <person name="Suzuki Y."/>
            <person name="Arimoto A."/>
            <person name="Ishii H."/>
            <person name="Satoh N."/>
            <person name="Nishiyama T."/>
            <person name="Hasebe M."/>
            <person name="Maruyama T."/>
            <person name="Minagawa J."/>
            <person name="Obokata J."/>
            <person name="Shigenobu S."/>
        </authorList>
    </citation>
    <scope>NUCLEOTIDE SEQUENCE [LARGE SCALE GENOMIC DNA]</scope>
</reference>
<gene>
    <name evidence="2" type="ORF">PoB_007126600</name>
</gene>
<comment type="caution">
    <text evidence="2">The sequence shown here is derived from an EMBL/GenBank/DDBJ whole genome shotgun (WGS) entry which is preliminary data.</text>
</comment>
<name>A0AAV4DLL6_9GAST</name>
<accession>A0AAV4DLL6</accession>
<evidence type="ECO:0000313" key="2">
    <source>
        <dbReference type="EMBL" id="GFO44761.1"/>
    </source>
</evidence>
<dbReference type="EMBL" id="BLXT01007982">
    <property type="protein sequence ID" value="GFO44761.1"/>
    <property type="molecule type" value="Genomic_DNA"/>
</dbReference>
<evidence type="ECO:0000256" key="1">
    <source>
        <dbReference type="SAM" id="MobiDB-lite"/>
    </source>
</evidence>